<dbReference type="PANTHER" id="PTHR48100:SF15">
    <property type="entry name" value="SEDOHEPTULOSE 1,7-BISPHOSPHATASE"/>
    <property type="match status" value="1"/>
</dbReference>
<dbReference type="CDD" id="cd07067">
    <property type="entry name" value="HP_PGM_like"/>
    <property type="match status" value="1"/>
</dbReference>
<dbReference type="InterPro" id="IPR029033">
    <property type="entry name" value="His_PPase_superfam"/>
</dbReference>
<feature type="binding site" evidence="1">
    <location>
        <begin position="21"/>
        <end position="22"/>
    </location>
    <ligand>
        <name>substrate</name>
    </ligand>
</feature>
<evidence type="ECO:0000256" key="1">
    <source>
        <dbReference type="PIRSR" id="PIRSR613078-2"/>
    </source>
</evidence>
<proteinExistence type="predicted"/>
<dbReference type="AlphaFoldDB" id="A0A8J3T2C0"/>
<dbReference type="EMBL" id="BOOK01000061">
    <property type="protein sequence ID" value="GII05039.1"/>
    <property type="molecule type" value="Genomic_DNA"/>
</dbReference>
<dbReference type="InterPro" id="IPR013078">
    <property type="entry name" value="His_Pase_superF_clade-1"/>
</dbReference>
<reference evidence="2" key="1">
    <citation type="submission" date="2021-01" db="EMBL/GenBank/DDBJ databases">
        <title>Whole genome shotgun sequence of Planobispora takensis NBRC 109077.</title>
        <authorList>
            <person name="Komaki H."/>
            <person name="Tamura T."/>
        </authorList>
    </citation>
    <scope>NUCLEOTIDE SEQUENCE</scope>
    <source>
        <strain evidence="2">NBRC 109077</strain>
    </source>
</reference>
<dbReference type="PIRSF" id="PIRSF000709">
    <property type="entry name" value="6PFK_2-Ptase"/>
    <property type="match status" value="1"/>
</dbReference>
<sequence length="193" mass="21516">MNEMILLRHGETEWSRDRRHTGRTDLPLTPRGEDEARALAPLVKDRALDLVLVSPALRARRTAELAGLTGCEVDPDMWEWDYGGYEGITTAAIRETRAGWYLWRDGVIPGDAGHPGESAAQVAERADRVIARARAAEGDVALVAHGHFLRILAARWLGQPPEEGRFFRLDTGTYSRLGFEHGQQVILTWNAPI</sequence>
<gene>
    <name evidence="2" type="ORF">Pta02_70470</name>
</gene>
<dbReference type="SMART" id="SM00855">
    <property type="entry name" value="PGAM"/>
    <property type="match status" value="1"/>
</dbReference>
<feature type="binding site" evidence="1">
    <location>
        <position position="58"/>
    </location>
    <ligand>
        <name>substrate</name>
    </ligand>
</feature>
<dbReference type="GO" id="GO:0101006">
    <property type="term" value="F:protein histidine phosphatase activity"/>
    <property type="evidence" value="ECO:0007669"/>
    <property type="project" value="TreeGrafter"/>
</dbReference>
<comment type="caution">
    <text evidence="2">The sequence shown here is derived from an EMBL/GenBank/DDBJ whole genome shotgun (WGS) entry which is preliminary data.</text>
</comment>
<accession>A0A8J3T2C0</accession>
<dbReference type="SUPFAM" id="SSF53254">
    <property type="entry name" value="Phosphoglycerate mutase-like"/>
    <property type="match status" value="1"/>
</dbReference>
<dbReference type="RefSeq" id="WP_203879272.1">
    <property type="nucleotide sequence ID" value="NZ_BOOK01000061.1"/>
</dbReference>
<protein>
    <submittedName>
        <fullName evidence="2">Phosphatase</fullName>
    </submittedName>
</protein>
<name>A0A8J3T2C0_9ACTN</name>
<dbReference type="InterPro" id="IPR050275">
    <property type="entry name" value="PGM_Phosphatase"/>
</dbReference>
<dbReference type="PANTHER" id="PTHR48100">
    <property type="entry name" value="BROAD-SPECIFICITY PHOSPHATASE YOR283W-RELATED"/>
    <property type="match status" value="1"/>
</dbReference>
<evidence type="ECO:0000313" key="2">
    <source>
        <dbReference type="EMBL" id="GII05039.1"/>
    </source>
</evidence>
<dbReference type="Proteomes" id="UP000634476">
    <property type="component" value="Unassembled WGS sequence"/>
</dbReference>
<dbReference type="Pfam" id="PF00300">
    <property type="entry name" value="His_Phos_1"/>
    <property type="match status" value="1"/>
</dbReference>
<dbReference type="GO" id="GO:0070297">
    <property type="term" value="P:regulation of phosphorelay signal transduction system"/>
    <property type="evidence" value="ECO:0007669"/>
    <property type="project" value="TreeGrafter"/>
</dbReference>
<organism evidence="2 3">
    <name type="scientific">Planobispora takensis</name>
    <dbReference type="NCBI Taxonomy" id="1367882"/>
    <lineage>
        <taxon>Bacteria</taxon>
        <taxon>Bacillati</taxon>
        <taxon>Actinomycetota</taxon>
        <taxon>Actinomycetes</taxon>
        <taxon>Streptosporangiales</taxon>
        <taxon>Streptosporangiaceae</taxon>
        <taxon>Planobispora</taxon>
    </lineage>
</organism>
<dbReference type="Gene3D" id="3.40.50.1240">
    <property type="entry name" value="Phosphoglycerate mutase-like"/>
    <property type="match status" value="1"/>
</dbReference>
<evidence type="ECO:0000313" key="3">
    <source>
        <dbReference type="Proteomes" id="UP000634476"/>
    </source>
</evidence>
<keyword evidence="3" id="KW-1185">Reference proteome</keyword>